<feature type="region of interest" description="Disordered" evidence="1">
    <location>
        <begin position="398"/>
        <end position="582"/>
    </location>
</feature>
<accession>A0AAD8QQD4</accession>
<evidence type="ECO:0000259" key="2">
    <source>
        <dbReference type="Pfam" id="PF04195"/>
    </source>
</evidence>
<evidence type="ECO:0000256" key="1">
    <source>
        <dbReference type="SAM" id="MobiDB-lite"/>
    </source>
</evidence>
<gene>
    <name evidence="3" type="ORF">QYE76_029400</name>
</gene>
<evidence type="ECO:0000313" key="3">
    <source>
        <dbReference type="EMBL" id="KAK1605727.1"/>
    </source>
</evidence>
<dbReference type="Pfam" id="PF04195">
    <property type="entry name" value="Transposase_28"/>
    <property type="match status" value="1"/>
</dbReference>
<feature type="compositionally biased region" description="Pro residues" evidence="1">
    <location>
        <begin position="542"/>
        <end position="561"/>
    </location>
</feature>
<dbReference type="AlphaFoldDB" id="A0AAD8QQD4"/>
<feature type="compositionally biased region" description="Basic residues" evidence="1">
    <location>
        <begin position="517"/>
        <end position="536"/>
    </location>
</feature>
<feature type="compositionally biased region" description="Basic residues" evidence="1">
    <location>
        <begin position="493"/>
        <end position="505"/>
    </location>
</feature>
<feature type="region of interest" description="Disordered" evidence="1">
    <location>
        <begin position="358"/>
        <end position="378"/>
    </location>
</feature>
<organism evidence="3 4">
    <name type="scientific">Lolium multiflorum</name>
    <name type="common">Italian ryegrass</name>
    <name type="synonym">Lolium perenne subsp. multiflorum</name>
    <dbReference type="NCBI Taxonomy" id="4521"/>
    <lineage>
        <taxon>Eukaryota</taxon>
        <taxon>Viridiplantae</taxon>
        <taxon>Streptophyta</taxon>
        <taxon>Embryophyta</taxon>
        <taxon>Tracheophyta</taxon>
        <taxon>Spermatophyta</taxon>
        <taxon>Magnoliopsida</taxon>
        <taxon>Liliopsida</taxon>
        <taxon>Poales</taxon>
        <taxon>Poaceae</taxon>
        <taxon>BOP clade</taxon>
        <taxon>Pooideae</taxon>
        <taxon>Poodae</taxon>
        <taxon>Poeae</taxon>
        <taxon>Poeae Chloroplast Group 2 (Poeae type)</taxon>
        <taxon>Loliodinae</taxon>
        <taxon>Loliinae</taxon>
        <taxon>Lolium</taxon>
    </lineage>
</organism>
<feature type="region of interest" description="Disordered" evidence="1">
    <location>
        <begin position="1"/>
        <end position="54"/>
    </location>
</feature>
<dbReference type="EMBL" id="JAUUTY010000007">
    <property type="protein sequence ID" value="KAK1605727.1"/>
    <property type="molecule type" value="Genomic_DNA"/>
</dbReference>
<name>A0AAD8QQD4_LOLMU</name>
<feature type="compositionally biased region" description="Low complexity" evidence="1">
    <location>
        <begin position="1"/>
        <end position="20"/>
    </location>
</feature>
<feature type="compositionally biased region" description="Low complexity" evidence="1">
    <location>
        <begin position="463"/>
        <end position="477"/>
    </location>
</feature>
<sequence length="733" mass="80469">MSSERYLSESSSSSERTVSSDGLTVELAQMEIDTGRDQEAGSSSQASGRDLSGITRGAWRGSDVTQHEIDWLYRSRRIPEGVSFRLPGDEIEPVVNPGEYVVFLAHFERGFGLPASDFFRQFLDFYRLQPHHLPGNAIFYLSCYATFMEAYIGIRPTRETFARIFALRINSVQGKDIPKPKPPVQCGSCIIGSRQGSPFFKFAGLESCRLWQETFFYVKNDGVADLINLPAFNPAPPKKINWGYNPGTNLTETNRVVRFIEKLKKETNICSNDIIRAFISRRVLPLKRRTHKMSEMYGPGDPTKITGLPLSKKDVVLKARQICQTAMPFDWEWGFLPLSSTNPPTKEAKERFGRIDADRRGPCQKHAPSAGTQPQVHEHAAPLRAEAGDEFVEKLAPQLKKKKVPTPDAGSSQAPPAKRSRTEVVGGRAVGKKQYKGKQMPVTSGPALKLGARPESSEGTVRSSSPSHASPAPSGAGNISASPLGALQVRGARPLHLHNTARRRSMPPLQKADTAPQHRRRQQRNLRFPVPKKKKKAAEPSPSKPMPPPEAPSAKPTPPPETTKIIKGKATASGTSSADPQPLTLHAGRAAVAAGWKPSGVLGRITELKRGGRDLGHLLPYAERSNAVDESVATRGLGKDCLPLPDPAGPRCSEEHFARLRRAVKELDSAWYDATNNMVSTADARKHLFEELLWEHRDLAEAHGKCQAIPEASIAALQAKLAALQGEKEQLIQ</sequence>
<protein>
    <recommendedName>
        <fullName evidence="2">Transposase (putative) gypsy type domain-containing protein</fullName>
    </recommendedName>
</protein>
<dbReference type="PANTHER" id="PTHR33026">
    <property type="entry name" value="OS06G0360600 PROTEIN"/>
    <property type="match status" value="1"/>
</dbReference>
<keyword evidence="4" id="KW-1185">Reference proteome</keyword>
<dbReference type="InterPro" id="IPR007321">
    <property type="entry name" value="Transposase_28"/>
</dbReference>
<dbReference type="PANTHER" id="PTHR33026:SF7">
    <property type="entry name" value="OS03G0100275 PROTEIN"/>
    <property type="match status" value="1"/>
</dbReference>
<evidence type="ECO:0000313" key="4">
    <source>
        <dbReference type="Proteomes" id="UP001231189"/>
    </source>
</evidence>
<reference evidence="3" key="1">
    <citation type="submission" date="2023-07" db="EMBL/GenBank/DDBJ databases">
        <title>A chromosome-level genome assembly of Lolium multiflorum.</title>
        <authorList>
            <person name="Chen Y."/>
            <person name="Copetti D."/>
            <person name="Kolliker R."/>
            <person name="Studer B."/>
        </authorList>
    </citation>
    <scope>NUCLEOTIDE SEQUENCE</scope>
    <source>
        <strain evidence="3">02402/16</strain>
        <tissue evidence="3">Leaf</tissue>
    </source>
</reference>
<proteinExistence type="predicted"/>
<feature type="domain" description="Transposase (putative) gypsy type" evidence="2">
    <location>
        <begin position="101"/>
        <end position="168"/>
    </location>
</feature>
<dbReference type="Proteomes" id="UP001231189">
    <property type="component" value="Unassembled WGS sequence"/>
</dbReference>
<comment type="caution">
    <text evidence="3">The sequence shown here is derived from an EMBL/GenBank/DDBJ whole genome shotgun (WGS) entry which is preliminary data.</text>
</comment>